<evidence type="ECO:0000256" key="5">
    <source>
        <dbReference type="SAM" id="MobiDB-lite"/>
    </source>
</evidence>
<evidence type="ECO:0000313" key="9">
    <source>
        <dbReference type="Proteomes" id="UP000003344"/>
    </source>
</evidence>
<dbReference type="STRING" id="546266.NEIMUCOT_03724"/>
<gene>
    <name evidence="8" type="ORF">NEIMUCOT_03724</name>
</gene>
<keyword evidence="4 6" id="KW-0472">Membrane</keyword>
<feature type="region of interest" description="Disordered" evidence="5">
    <location>
        <begin position="1"/>
        <end position="27"/>
    </location>
</feature>
<feature type="transmembrane region" description="Helical" evidence="6">
    <location>
        <begin position="53"/>
        <end position="75"/>
    </location>
</feature>
<proteinExistence type="predicted"/>
<evidence type="ECO:0000256" key="4">
    <source>
        <dbReference type="ARBA" id="ARBA00023136"/>
    </source>
</evidence>
<keyword evidence="3 6" id="KW-1133">Transmembrane helix</keyword>
<dbReference type="eggNOG" id="COG3736">
    <property type="taxonomic scope" value="Bacteria"/>
</dbReference>
<feature type="domain" description="Bacterial virulence protein VirB8" evidence="7">
    <location>
        <begin position="36"/>
        <end position="242"/>
    </location>
</feature>
<dbReference type="RefSeq" id="WP_003740927.1">
    <property type="nucleotide sequence ID" value="NZ_ACDX02000001.1"/>
</dbReference>
<evidence type="ECO:0000313" key="8">
    <source>
        <dbReference type="EMBL" id="EFC89924.1"/>
    </source>
</evidence>
<dbReference type="GO" id="GO:0030255">
    <property type="term" value="P:protein secretion by the type IV secretion system"/>
    <property type="evidence" value="ECO:0007669"/>
    <property type="project" value="InterPro"/>
</dbReference>
<keyword evidence="2 6" id="KW-0812">Transmembrane</keyword>
<comment type="caution">
    <text evidence="8">The sequence shown here is derived from an EMBL/GenBank/DDBJ whole genome shotgun (WGS) entry which is preliminary data.</text>
</comment>
<evidence type="ECO:0000256" key="1">
    <source>
        <dbReference type="ARBA" id="ARBA00004167"/>
    </source>
</evidence>
<evidence type="ECO:0000259" key="7">
    <source>
        <dbReference type="Pfam" id="PF04335"/>
    </source>
</evidence>
<dbReference type="InterPro" id="IPR007430">
    <property type="entry name" value="VirB8"/>
</dbReference>
<accession>D2ZSZ1</accession>
<reference evidence="8 9" key="1">
    <citation type="submission" date="2009-10" db="EMBL/GenBank/DDBJ databases">
        <authorList>
            <person name="Weinstock G."/>
            <person name="Sodergren E."/>
            <person name="Clifton S."/>
            <person name="Fulton L."/>
            <person name="Fulton B."/>
            <person name="Courtney L."/>
            <person name="Fronick C."/>
            <person name="Harrison M."/>
            <person name="Strong C."/>
            <person name="Farmer C."/>
            <person name="Delahaunty K."/>
            <person name="Markovic C."/>
            <person name="Hall O."/>
            <person name="Minx P."/>
            <person name="Tomlinson C."/>
            <person name="Mitreva M."/>
            <person name="Nelson J."/>
            <person name="Hou S."/>
            <person name="Wollam A."/>
            <person name="Pepin K.H."/>
            <person name="Johnson M."/>
            <person name="Bhonagiri V."/>
            <person name="Nash W.E."/>
            <person name="Warren W."/>
            <person name="Chinwalla A."/>
            <person name="Mardis E.R."/>
            <person name="Wilson R.K."/>
        </authorList>
    </citation>
    <scope>NUCLEOTIDE SEQUENCE [LARGE SCALE GENOMIC DNA]</scope>
    <source>
        <strain evidence="9">ATCC 25996 / DSM 4631 / NCTC 10774 / M26</strain>
    </source>
</reference>
<dbReference type="AlphaFoldDB" id="D2ZSZ1"/>
<name>D2ZSZ1_NEIM2</name>
<comment type="subcellular location">
    <subcellularLocation>
        <location evidence="1">Membrane</location>
        <topology evidence="1">Single-pass membrane protein</topology>
    </subcellularLocation>
</comment>
<dbReference type="CDD" id="cd16424">
    <property type="entry name" value="VirB8"/>
    <property type="match status" value="1"/>
</dbReference>
<dbReference type="InterPro" id="IPR026264">
    <property type="entry name" value="VirB8/PtlE"/>
</dbReference>
<dbReference type="PIRSF" id="PIRSF003299">
    <property type="entry name" value="VirB8_PtlE"/>
    <property type="match status" value="1"/>
</dbReference>
<feature type="compositionally biased region" description="Basic and acidic residues" evidence="5">
    <location>
        <begin position="16"/>
        <end position="27"/>
    </location>
</feature>
<dbReference type="SUPFAM" id="SSF54427">
    <property type="entry name" value="NTF2-like"/>
    <property type="match status" value="1"/>
</dbReference>
<dbReference type="EMBL" id="ACDX02000001">
    <property type="protein sequence ID" value="EFC89924.1"/>
    <property type="molecule type" value="Genomic_DNA"/>
</dbReference>
<protein>
    <submittedName>
        <fullName evidence="8">VirB8 protein</fullName>
    </submittedName>
</protein>
<sequence length="248" mass="27958">MKLFGRKKAAEQAAVAHKEEKPKSPYKEGNEFIQAAADFEKSEIDNVKKREKIAWTVTGAAALVAVAAVFTVAAMQPLVRVEPYILLVDSNTGKTNVITTLEHQTVDNDKVLNKHWLGRYVVNREGYDWYTIQDTYDTTIAMSSPQEQARYSKPYQDGVGPDKILKEDFRVKVEIKSISFVGETAQVRFSKTKLPVNPSSGVQPITEHQIATIAYHYDNPPTKEEERDYNPVGFIVDSYQVEVENVQS</sequence>
<dbReference type="Proteomes" id="UP000003344">
    <property type="component" value="Unassembled WGS sequence"/>
</dbReference>
<dbReference type="GO" id="GO:0016020">
    <property type="term" value="C:membrane"/>
    <property type="evidence" value="ECO:0007669"/>
    <property type="project" value="UniProtKB-SubCell"/>
</dbReference>
<organism evidence="8 9">
    <name type="scientific">Neisseria mucosa (strain ATCC 25996 / DSM 4631 / NCTC 10774 / M26)</name>
    <dbReference type="NCBI Taxonomy" id="546266"/>
    <lineage>
        <taxon>Bacteria</taxon>
        <taxon>Pseudomonadati</taxon>
        <taxon>Pseudomonadota</taxon>
        <taxon>Betaproteobacteria</taxon>
        <taxon>Neisseriales</taxon>
        <taxon>Neisseriaceae</taxon>
        <taxon>Neisseria</taxon>
    </lineage>
</organism>
<dbReference type="InterPro" id="IPR032710">
    <property type="entry name" value="NTF2-like_dom_sf"/>
</dbReference>
<evidence type="ECO:0000256" key="2">
    <source>
        <dbReference type="ARBA" id="ARBA00022692"/>
    </source>
</evidence>
<evidence type="ECO:0000256" key="6">
    <source>
        <dbReference type="SAM" id="Phobius"/>
    </source>
</evidence>
<dbReference type="Pfam" id="PF04335">
    <property type="entry name" value="VirB8"/>
    <property type="match status" value="1"/>
</dbReference>
<evidence type="ECO:0000256" key="3">
    <source>
        <dbReference type="ARBA" id="ARBA00022989"/>
    </source>
</evidence>
<dbReference type="Gene3D" id="3.10.450.230">
    <property type="entry name" value="VirB8 protein"/>
    <property type="match status" value="1"/>
</dbReference>